<organism evidence="10 13">
    <name type="scientific">Aerococcus mictus</name>
    <dbReference type="NCBI Taxonomy" id="2976810"/>
    <lineage>
        <taxon>Bacteria</taxon>
        <taxon>Bacillati</taxon>
        <taxon>Bacillota</taxon>
        <taxon>Bacilli</taxon>
        <taxon>Lactobacillales</taxon>
        <taxon>Aerococcaceae</taxon>
        <taxon>Aerococcus</taxon>
    </lineage>
</organism>
<dbReference type="GO" id="GO:0016020">
    <property type="term" value="C:membrane"/>
    <property type="evidence" value="ECO:0007669"/>
    <property type="project" value="InterPro"/>
</dbReference>
<evidence type="ECO:0000313" key="13">
    <source>
        <dbReference type="Proteomes" id="UP001069047"/>
    </source>
</evidence>
<feature type="transmembrane region" description="Helical" evidence="9">
    <location>
        <begin position="101"/>
        <end position="123"/>
    </location>
</feature>
<reference evidence="10" key="2">
    <citation type="submission" date="2022-09" db="EMBL/GenBank/DDBJ databases">
        <title>Aerococcus urinae taxonomy study.</title>
        <authorList>
            <person name="Christensen J."/>
            <person name="Senneby E."/>
        </authorList>
    </citation>
    <scope>NUCLEOTIDE SEQUENCE</scope>
    <source>
        <strain evidence="10">LUND-41-B12</strain>
    </source>
</reference>
<dbReference type="Proteomes" id="UP001069047">
    <property type="component" value="Unassembled WGS sequence"/>
</dbReference>
<keyword evidence="4" id="KW-0762">Sugar transport</keyword>
<evidence type="ECO:0000256" key="5">
    <source>
        <dbReference type="ARBA" id="ARBA00022692"/>
    </source>
</evidence>
<feature type="transmembrane region" description="Helical" evidence="9">
    <location>
        <begin position="197"/>
        <end position="216"/>
    </location>
</feature>
<keyword evidence="6" id="KW-0769">Symport</keyword>
<dbReference type="InterPro" id="IPR004684">
    <property type="entry name" value="2keto-3dGluconate_permease"/>
</dbReference>
<evidence type="ECO:0000256" key="3">
    <source>
        <dbReference type="ARBA" id="ARBA00022475"/>
    </source>
</evidence>
<dbReference type="GO" id="GO:0015649">
    <property type="term" value="F:2-keto-3-deoxygluconate:proton symporter activity"/>
    <property type="evidence" value="ECO:0007669"/>
    <property type="project" value="InterPro"/>
</dbReference>
<reference evidence="11" key="3">
    <citation type="submission" date="2024-02" db="EMBL/GenBank/DDBJ databases">
        <authorList>
            <person name="Choi B."/>
        </authorList>
    </citation>
    <scope>NUCLEOTIDE SEQUENCE</scope>
    <source>
        <strain evidence="11">UMB1016</strain>
    </source>
</reference>
<accession>A0A9Q4DBH0</accession>
<evidence type="ECO:0000256" key="4">
    <source>
        <dbReference type="ARBA" id="ARBA00022597"/>
    </source>
</evidence>
<evidence type="ECO:0000256" key="1">
    <source>
        <dbReference type="ARBA" id="ARBA00006430"/>
    </source>
</evidence>
<feature type="transmembrane region" description="Helical" evidence="9">
    <location>
        <begin position="286"/>
        <end position="306"/>
    </location>
</feature>
<protein>
    <submittedName>
        <fullName evidence="10">2-keto-3-deoxygluconate permease</fullName>
    </submittedName>
</protein>
<gene>
    <name evidence="11" type="ORF">DBT44_0000850</name>
    <name evidence="10" type="ORF">ODY61_00595</name>
</gene>
<dbReference type="AlphaFoldDB" id="A0A1E9PFN4"/>
<keyword evidence="2" id="KW-0813">Transport</keyword>
<comment type="similarity">
    <text evidence="1">Belongs to the KdgT transporter family.</text>
</comment>
<feature type="transmembrane region" description="Helical" evidence="9">
    <location>
        <begin position="73"/>
        <end position="95"/>
    </location>
</feature>
<evidence type="ECO:0000313" key="11">
    <source>
        <dbReference type="EMBL" id="WWC54876.1"/>
    </source>
</evidence>
<evidence type="ECO:0000256" key="6">
    <source>
        <dbReference type="ARBA" id="ARBA00022847"/>
    </source>
</evidence>
<feature type="transmembrane region" description="Helical" evidence="9">
    <location>
        <begin position="258"/>
        <end position="280"/>
    </location>
</feature>
<evidence type="ECO:0000256" key="2">
    <source>
        <dbReference type="ARBA" id="ARBA00022448"/>
    </source>
</evidence>
<keyword evidence="7 9" id="KW-1133">Transmembrane helix</keyword>
<name>A0A1E9PFN4_9LACT</name>
<feature type="transmembrane region" description="Helical" evidence="9">
    <location>
        <begin position="222"/>
        <end position="246"/>
    </location>
</feature>
<keyword evidence="12" id="KW-1185">Reference proteome</keyword>
<dbReference type="Proteomes" id="UP000250354">
    <property type="component" value="Chromosome"/>
</dbReference>
<dbReference type="Pfam" id="PF03812">
    <property type="entry name" value="KdgT"/>
    <property type="match status" value="1"/>
</dbReference>
<reference evidence="11 12" key="1">
    <citation type="journal article" date="2020" name="J. Bacteriol.">
        <title>Aerococcus urinae Isolated from Women with Lower Urinary Tract Symptoms: In Vitro Aggregation and Genome Analysis.</title>
        <authorList>
            <person name="Hilt E.E."/>
            <person name="Putonti C."/>
            <person name="Thomas-White K."/>
            <person name="Lewis A.L."/>
            <person name="Visick K.L."/>
            <person name="Gilbert N.M."/>
            <person name="Wolfe A.J."/>
        </authorList>
    </citation>
    <scope>NUCLEOTIDE SEQUENCE [LARGE SCALE GENOMIC DNA]</scope>
    <source>
        <strain evidence="11 12">UMB1016</strain>
    </source>
</reference>
<evidence type="ECO:0000256" key="9">
    <source>
        <dbReference type="SAM" id="Phobius"/>
    </source>
</evidence>
<keyword evidence="5 9" id="KW-0812">Transmembrane</keyword>
<evidence type="ECO:0000313" key="12">
    <source>
        <dbReference type="Proteomes" id="UP000250354"/>
    </source>
</evidence>
<accession>A0A1E9PFN4</accession>
<dbReference type="RefSeq" id="WP_070559592.1">
    <property type="nucleotide sequence ID" value="NZ_CAJHLG010000001.1"/>
</dbReference>
<keyword evidence="3" id="KW-1003">Cell membrane</keyword>
<sequence>MLKRIAKIPAGTFLVPMIISMLLISFFPGMYDVFGGTTQAAFQNGTSVVIGFLVFAAGTTLDFKKIGPLLKRHLPMVIFKLILSTLYILAFYWFFGLEGIWRINLLTFACVIYSLNPAVALAIHSEYGDQQFGAVYGIYGILGMSFTPLILLSVLTASGGGSAGIDWNPIISIFIPLIIGALLGNIDPDFADFFSPLIAKLLPFLGWNLGVGMNLMDAVSSGLSGLVMAGLFMVLMLPLILFDKYVTKVNDGVDGVAIWNVAGMSVANPAIIGAALPAAFANQVTSATAIVMMVCIITSLASPALAQKMSKESEAERLERELS</sequence>
<evidence type="ECO:0000313" key="10">
    <source>
        <dbReference type="EMBL" id="MCY3086606.1"/>
    </source>
</evidence>
<feature type="transmembrane region" description="Helical" evidence="9">
    <location>
        <begin position="40"/>
        <end position="61"/>
    </location>
</feature>
<keyword evidence="8 9" id="KW-0472">Membrane</keyword>
<evidence type="ECO:0000256" key="8">
    <source>
        <dbReference type="ARBA" id="ARBA00023136"/>
    </source>
</evidence>
<dbReference type="EMBL" id="CP145132">
    <property type="protein sequence ID" value="WWC54876.1"/>
    <property type="molecule type" value="Genomic_DNA"/>
</dbReference>
<feature type="transmembrane region" description="Helical" evidence="9">
    <location>
        <begin position="12"/>
        <end position="34"/>
    </location>
</feature>
<feature type="transmembrane region" description="Helical" evidence="9">
    <location>
        <begin position="135"/>
        <end position="155"/>
    </location>
</feature>
<dbReference type="EMBL" id="JAOTMY010000001">
    <property type="protein sequence ID" value="MCY3086606.1"/>
    <property type="molecule type" value="Genomic_DNA"/>
</dbReference>
<proteinExistence type="inferred from homology"/>
<feature type="transmembrane region" description="Helical" evidence="9">
    <location>
        <begin position="167"/>
        <end position="185"/>
    </location>
</feature>
<evidence type="ECO:0000256" key="7">
    <source>
        <dbReference type="ARBA" id="ARBA00022989"/>
    </source>
</evidence>
<dbReference type="GeneID" id="86857560"/>